<reference evidence="2" key="3">
    <citation type="submission" date="2020-06" db="EMBL/GenBank/DDBJ databases">
        <authorList>
            <person name="Arumugam K."/>
            <person name="Besarab I."/>
            <person name="Haryono M."/>
            <person name="Bagci C."/>
            <person name="Beier S."/>
            <person name="Buchfink B."/>
            <person name="Gorska A."/>
            <person name="Qiu G."/>
            <person name="Huson D.H."/>
            <person name="Williams R.B."/>
        </authorList>
    </citation>
    <scope>NUCLEOTIDE SEQUENCE</scope>
    <source>
        <strain evidence="2">SSA1</strain>
    </source>
</reference>
<proteinExistence type="predicted"/>
<dbReference type="STRING" id="1453999.AW06_003999"/>
<dbReference type="AlphaFoldDB" id="A0A080M148"/>
<keyword evidence="3" id="KW-1185">Reference proteome</keyword>
<dbReference type="EMBL" id="JDST02000110">
    <property type="protein sequence ID" value="KFB74992.1"/>
    <property type="molecule type" value="Genomic_DNA"/>
</dbReference>
<sequence>MAVDFDAVYRELIAPAIAAAGMETLRANAEATGCGVHKPMFEYLIFCDFAIADLTGTNTNVFYAEGWSQVLGSVRA</sequence>
<protein>
    <submittedName>
        <fullName evidence="1">Uncharacterized protein</fullName>
    </submittedName>
</protein>
<evidence type="ECO:0000313" key="2">
    <source>
        <dbReference type="EMBL" id="QLH50355.1"/>
    </source>
</evidence>
<evidence type="ECO:0000313" key="1">
    <source>
        <dbReference type="EMBL" id="KFB74992.1"/>
    </source>
</evidence>
<accession>A0A7D5NA45</accession>
<dbReference type="RefSeq" id="WP_034953035.1">
    <property type="nucleotide sequence ID" value="NZ_JDST02000110.1"/>
</dbReference>
<dbReference type="EMBL" id="CP058708">
    <property type="protein sequence ID" value="QLH50355.1"/>
    <property type="molecule type" value="Genomic_DNA"/>
</dbReference>
<reference evidence="1 3" key="1">
    <citation type="submission" date="2014-02" db="EMBL/GenBank/DDBJ databases">
        <title>Expanding our view of genomic diversity in Candidatus Accumulibacter clades.</title>
        <authorList>
            <person name="Skennerton C.T."/>
            <person name="Barr J.J."/>
            <person name="Slater F.R."/>
            <person name="Bond P.L."/>
            <person name="Tyson G.W."/>
        </authorList>
    </citation>
    <scope>NUCLEOTIDE SEQUENCE [LARGE SCALE GENOMIC DNA]</scope>
    <source>
        <strain evidence="3">SK-02</strain>
    </source>
</reference>
<reference evidence="2 4" key="2">
    <citation type="journal article" date="2019" name="Microbiome">
        <title>Annotated bacterial chromosomes from frame-shift-corrected long-read metagenomic data.</title>
        <authorList>
            <person name="Arumugam K."/>
            <person name="Bagci C."/>
            <person name="Bessarab I."/>
            <person name="Beier S."/>
            <person name="Buchfink B."/>
            <person name="Gorska A."/>
            <person name="Qiu G."/>
            <person name="Huson D.H."/>
            <person name="Williams R.B.H."/>
        </authorList>
    </citation>
    <scope>NUCLEOTIDE SEQUENCE [LARGE SCALE GENOMIC DNA]</scope>
    <source>
        <strain evidence="2">SSA1</strain>
    </source>
</reference>
<dbReference type="Proteomes" id="UP000021315">
    <property type="component" value="Unassembled WGS sequence"/>
</dbReference>
<organism evidence="1 3">
    <name type="scientific">Candidatus Accumulibacter cognatus</name>
    <dbReference type="NCBI Taxonomy" id="2954383"/>
    <lineage>
        <taxon>Bacteria</taxon>
        <taxon>Pseudomonadati</taxon>
        <taxon>Pseudomonadota</taxon>
        <taxon>Betaproteobacteria</taxon>
        <taxon>Candidatus Accumulibacter</taxon>
    </lineage>
</organism>
<dbReference type="KEGG" id="acog:HWD57_11585"/>
<name>A0A080M148_9PROT</name>
<evidence type="ECO:0000313" key="4">
    <source>
        <dbReference type="Proteomes" id="UP000509684"/>
    </source>
</evidence>
<evidence type="ECO:0000313" key="3">
    <source>
        <dbReference type="Proteomes" id="UP000021315"/>
    </source>
</evidence>
<accession>A0A080M148</accession>
<gene>
    <name evidence="1" type="ORF">AW06_003999</name>
    <name evidence="2" type="ORF">HWD57_11585</name>
</gene>
<dbReference type="Proteomes" id="UP000509684">
    <property type="component" value="Chromosome"/>
</dbReference>